<dbReference type="RefSeq" id="WP_265134242.1">
    <property type="nucleotide sequence ID" value="NZ_FXTX01000017.1"/>
</dbReference>
<dbReference type="PROSITE" id="PS50157">
    <property type="entry name" value="ZINC_FINGER_C2H2_2"/>
    <property type="match status" value="1"/>
</dbReference>
<dbReference type="SUPFAM" id="SSF46689">
    <property type="entry name" value="Homeodomain-like"/>
    <property type="match status" value="1"/>
</dbReference>
<reference evidence="2" key="1">
    <citation type="submission" date="2017-05" db="EMBL/GenBank/DDBJ databases">
        <authorList>
            <person name="Varghese N."/>
            <person name="Submissions S."/>
        </authorList>
    </citation>
    <scope>NUCLEOTIDE SEQUENCE</scope>
    <source>
        <strain evidence="2">DSM 18763</strain>
    </source>
</reference>
<accession>A0AA45WNH1</accession>
<proteinExistence type="predicted"/>
<name>A0AA45WNH1_9AQUI</name>
<gene>
    <name evidence="2" type="ORF">SAMN06264868_11714</name>
</gene>
<dbReference type="Proteomes" id="UP001157947">
    <property type="component" value="Unassembled WGS sequence"/>
</dbReference>
<evidence type="ECO:0000259" key="1">
    <source>
        <dbReference type="PROSITE" id="PS50157"/>
    </source>
</evidence>
<evidence type="ECO:0000313" key="2">
    <source>
        <dbReference type="EMBL" id="SMP18249.1"/>
    </source>
</evidence>
<keyword evidence="2" id="KW-0238">DNA-binding</keyword>
<keyword evidence="2" id="KW-0371">Homeobox</keyword>
<dbReference type="GO" id="GO:0003677">
    <property type="term" value="F:DNA binding"/>
    <property type="evidence" value="ECO:0007669"/>
    <property type="project" value="UniProtKB-KW"/>
</dbReference>
<dbReference type="Pfam" id="PF13384">
    <property type="entry name" value="HTH_23"/>
    <property type="match status" value="1"/>
</dbReference>
<dbReference type="EMBL" id="FXTX01000017">
    <property type="protein sequence ID" value="SMP18249.1"/>
    <property type="molecule type" value="Genomic_DNA"/>
</dbReference>
<dbReference type="InterPro" id="IPR013087">
    <property type="entry name" value="Znf_C2H2_type"/>
</dbReference>
<comment type="caution">
    <text evidence="2">The sequence shown here is derived from an EMBL/GenBank/DDBJ whole genome shotgun (WGS) entry which is preliminary data.</text>
</comment>
<dbReference type="PANTHER" id="PTHR33293">
    <property type="entry name" value="INSERTION ELEMENT IS1 1 PROTEIN INSB-RELATED"/>
    <property type="match status" value="1"/>
</dbReference>
<dbReference type="InterPro" id="IPR051354">
    <property type="entry name" value="Transposase_27_IS1"/>
</dbReference>
<feature type="domain" description="C2H2-type" evidence="1">
    <location>
        <begin position="36"/>
        <end position="54"/>
    </location>
</feature>
<sequence length="123" mass="14575">MKKRGRPRKYQENINCPECGSNWCKKFGKNTGRQRYKCNQCGRHFYEGAKYYKHSEKVKLLALKMYSEGMSKSAIARVLNLPYGTVARWIYEVGKFLDKHLQEKWKKLANRIDIDEISYIDIS</sequence>
<evidence type="ECO:0000313" key="3">
    <source>
        <dbReference type="Proteomes" id="UP001157947"/>
    </source>
</evidence>
<dbReference type="PANTHER" id="PTHR33293:SF1">
    <property type="entry name" value="INSERTION ELEMENT IS1 1 PROTEIN INSB-RELATED"/>
    <property type="match status" value="1"/>
</dbReference>
<dbReference type="AlphaFoldDB" id="A0AA45WNH1"/>
<organism evidence="2 3">
    <name type="scientific">Venenivibrio stagnispumantis</name>
    <dbReference type="NCBI Taxonomy" id="407998"/>
    <lineage>
        <taxon>Bacteria</taxon>
        <taxon>Pseudomonadati</taxon>
        <taxon>Aquificota</taxon>
        <taxon>Aquificia</taxon>
        <taxon>Aquificales</taxon>
        <taxon>Hydrogenothermaceae</taxon>
        <taxon>Venenivibrio</taxon>
    </lineage>
</organism>
<dbReference type="InterPro" id="IPR009057">
    <property type="entry name" value="Homeodomain-like_sf"/>
</dbReference>
<keyword evidence="3" id="KW-1185">Reference proteome</keyword>
<protein>
    <submittedName>
        <fullName evidence="2">Homeodomain-like domain-containing protein</fullName>
    </submittedName>
</protein>